<dbReference type="Proteomes" id="UP000008204">
    <property type="component" value="Plasmid pP880101"/>
</dbReference>
<evidence type="ECO:0000313" key="2">
    <source>
        <dbReference type="EMBL" id="ACK68407.1"/>
    </source>
</evidence>
<dbReference type="EMBL" id="CP001288">
    <property type="protein sequence ID" value="ACK68407.1"/>
    <property type="molecule type" value="Genomic_DNA"/>
</dbReference>
<keyword evidence="3" id="KW-1185">Reference proteome</keyword>
<dbReference type="KEGG" id="cyp:PCC8801_4494"/>
<gene>
    <name evidence="2" type="ordered locus">PCC8801_4494</name>
</gene>
<keyword evidence="2" id="KW-0614">Plasmid</keyword>
<geneLocation type="plasmid" evidence="2 3">
    <name>pP880101</name>
</geneLocation>
<evidence type="ECO:0000256" key="1">
    <source>
        <dbReference type="SAM" id="Phobius"/>
    </source>
</evidence>
<accession>B7K6I5</accession>
<proteinExistence type="predicted"/>
<keyword evidence="1" id="KW-1133">Transmembrane helix</keyword>
<dbReference type="AlphaFoldDB" id="B7K6I5"/>
<sequence>MSNRLCRLPHSTCSNNMSRHQSLLFLLTMAVITGLFTLVFPVFSATKSCVYHESAYQGLNLSSLSVELNNTGLLGEIHGSVSGEQLYVLSVREPNNFFQFRHFSLISANQKTQEILGKVKRHDQVCLKGKLIDNPSPQPHILVESATIRESWSGLDGRENYKYEATIPAELKDKTHLVVKVHAINNQGKILVVEYKDRVIPIFVETPELSKDLYRGDLIDISYQIQPFPEKPTHLTLNLSVKNPLKIVDKLVSRQGKQETLRGKLVKFPQSPQLKFDVYGIEVITQGIPRYFTLVNFEDIKEFEKIRLKLAQIWNNHLNTVKTARNFLVNPNVTIEAQGKINIISPQQANPQILLENASQIQVLSSFQQN</sequence>
<feature type="transmembrane region" description="Helical" evidence="1">
    <location>
        <begin position="23"/>
        <end position="43"/>
    </location>
</feature>
<name>B7K6I5_RIPO1</name>
<protein>
    <recommendedName>
        <fullName evidence="4">DUF5666 domain-containing protein</fullName>
    </recommendedName>
</protein>
<dbReference type="HOGENOM" id="CLU_747462_0_0_3"/>
<dbReference type="RefSeq" id="WP_012593041.1">
    <property type="nucleotide sequence ID" value="NC_011721.1"/>
</dbReference>
<organism evidence="2 3">
    <name type="scientific">Rippkaea orientalis (strain PCC 8801 / RF-1)</name>
    <name type="common">Cyanothece sp. (strain PCC 8801)</name>
    <dbReference type="NCBI Taxonomy" id="41431"/>
    <lineage>
        <taxon>Bacteria</taxon>
        <taxon>Bacillati</taxon>
        <taxon>Cyanobacteriota</taxon>
        <taxon>Cyanophyceae</taxon>
        <taxon>Oscillatoriophycideae</taxon>
        <taxon>Chroococcales</taxon>
        <taxon>Aphanothecaceae</taxon>
        <taxon>Rippkaea</taxon>
        <taxon>Rippkaea orientalis</taxon>
    </lineage>
</organism>
<keyword evidence="1" id="KW-0472">Membrane</keyword>
<keyword evidence="1" id="KW-0812">Transmembrane</keyword>
<reference evidence="3" key="1">
    <citation type="journal article" date="2011" name="MBio">
        <title>Novel metabolic attributes of the genus Cyanothece, comprising a group of unicellular nitrogen-fixing Cyanobacteria.</title>
        <authorList>
            <person name="Bandyopadhyay A."/>
            <person name="Elvitigala T."/>
            <person name="Welsh E."/>
            <person name="Stockel J."/>
            <person name="Liberton M."/>
            <person name="Min H."/>
            <person name="Sherman L.A."/>
            <person name="Pakrasi H.B."/>
        </authorList>
    </citation>
    <scope>NUCLEOTIDE SEQUENCE [LARGE SCALE GENOMIC DNA]</scope>
    <source>
        <strain evidence="3">PCC 8801</strain>
        <plasmid evidence="3">pP880101</plasmid>
    </source>
</reference>
<evidence type="ECO:0000313" key="3">
    <source>
        <dbReference type="Proteomes" id="UP000008204"/>
    </source>
</evidence>
<evidence type="ECO:0008006" key="4">
    <source>
        <dbReference type="Google" id="ProtNLM"/>
    </source>
</evidence>